<reference evidence="1 2" key="1">
    <citation type="journal article" date="2016" name="Nat. Commun.">
        <title>Thousands of microbial genomes shed light on interconnected biogeochemical processes in an aquifer system.</title>
        <authorList>
            <person name="Anantharaman K."/>
            <person name="Brown C.T."/>
            <person name="Hug L.A."/>
            <person name="Sharon I."/>
            <person name="Castelle C.J."/>
            <person name="Probst A.J."/>
            <person name="Thomas B.C."/>
            <person name="Singh A."/>
            <person name="Wilkins M.J."/>
            <person name="Karaoz U."/>
            <person name="Brodie E.L."/>
            <person name="Williams K.H."/>
            <person name="Hubbard S.S."/>
            <person name="Banfield J.F."/>
        </authorList>
    </citation>
    <scope>NUCLEOTIDE SEQUENCE [LARGE SCALE GENOMIC DNA]</scope>
</reference>
<name>A0A1F6WBQ1_9BACT</name>
<protein>
    <submittedName>
        <fullName evidence="1">Uncharacterized protein</fullName>
    </submittedName>
</protein>
<evidence type="ECO:0000313" key="1">
    <source>
        <dbReference type="EMBL" id="OGI79319.1"/>
    </source>
</evidence>
<accession>A0A1F6WBQ1</accession>
<proteinExistence type="predicted"/>
<dbReference type="EMBL" id="MFUJ01000016">
    <property type="protein sequence ID" value="OGI79319.1"/>
    <property type="molecule type" value="Genomic_DNA"/>
</dbReference>
<evidence type="ECO:0000313" key="2">
    <source>
        <dbReference type="Proteomes" id="UP000177052"/>
    </source>
</evidence>
<dbReference type="AlphaFoldDB" id="A0A1F6WBQ1"/>
<comment type="caution">
    <text evidence="1">The sequence shown here is derived from an EMBL/GenBank/DDBJ whole genome shotgun (WGS) entry which is preliminary data.</text>
</comment>
<gene>
    <name evidence="1" type="ORF">A3F19_02380</name>
</gene>
<sequence length="222" mass="25566">MTINTEHELVKELSKKLTTLFNTDIAITEFSAGYGIADLVFAKNFFSKDNTMEREPIDNYLGVKILLSISGKSKFTLEDISQITGVSKITNINVINYLISKNYIKKISRGVYTKTYKLNNPIKKIVAVEAKLKDWKQGILQARRYKSFTDECYLAILSRYEKNIDKNYLDKFGIGLILFNPETGNIIVKRKPQKNYLEVYKETSSMFAKELFLHQTMRAKTA</sequence>
<organism evidence="1 2">
    <name type="scientific">Candidatus Nomurabacteria bacterium RIFCSPHIGHO2_12_FULL_37_29</name>
    <dbReference type="NCBI Taxonomy" id="1801759"/>
    <lineage>
        <taxon>Bacteria</taxon>
        <taxon>Candidatus Nomuraibacteriota</taxon>
    </lineage>
</organism>
<dbReference type="Proteomes" id="UP000177052">
    <property type="component" value="Unassembled WGS sequence"/>
</dbReference>